<name>D3IVR3_PHYED</name>
<accession>D3IVR3</accession>
<dbReference type="AlphaFoldDB" id="D3IVR3"/>
<sequence>MARSGETERKSGRDERGKIKGICCARRCEKGEKMAAETKLRASYNGGGPVWLRVKKKGEEEEGHAGPCVREMERVTGGAGAVREKGGVVRAEMGWRRGGGKWAGGAFGPK</sequence>
<proteinExistence type="predicted"/>
<reference evidence="1" key="1">
    <citation type="journal article" date="2010" name="J. Integr. Plant Biol.">
        <title>Insights into the bamboo genome: syntenic relationships to rice and sorghum.</title>
        <authorList>
            <person name="Gui Y.J."/>
            <person name="Zhou Y."/>
            <person name="Wang Y."/>
            <person name="Wang S."/>
            <person name="Wang S.Y."/>
            <person name="Hu Y."/>
            <person name="Bo S.P."/>
            <person name="Chen H."/>
            <person name="Zhou C.P."/>
            <person name="Ma N.X."/>
            <person name="Zhang T.Z."/>
            <person name="Fan L.J."/>
        </authorList>
    </citation>
    <scope>NUCLEOTIDE SEQUENCE</scope>
    <source>
        <tissue evidence="1">Shoot</tissue>
    </source>
</reference>
<evidence type="ECO:0000313" key="1">
    <source>
        <dbReference type="EMBL" id="ADB85403.1"/>
    </source>
</evidence>
<organism evidence="1">
    <name type="scientific">Phyllostachys edulis</name>
    <name type="common">Tortoise shell bamboo</name>
    <name type="synonym">Bambusa edulis</name>
    <dbReference type="NCBI Taxonomy" id="38705"/>
    <lineage>
        <taxon>Eukaryota</taxon>
        <taxon>Viridiplantae</taxon>
        <taxon>Streptophyta</taxon>
        <taxon>Embryophyta</taxon>
        <taxon>Tracheophyta</taxon>
        <taxon>Spermatophyta</taxon>
        <taxon>Magnoliopsida</taxon>
        <taxon>Liliopsida</taxon>
        <taxon>Poales</taxon>
        <taxon>Poaceae</taxon>
        <taxon>BOP clade</taxon>
        <taxon>Bambusoideae</taxon>
        <taxon>Arundinarodae</taxon>
        <taxon>Arundinarieae</taxon>
        <taxon>Arundinariinae</taxon>
        <taxon>Phyllostachys</taxon>
    </lineage>
</organism>
<protein>
    <submittedName>
        <fullName evidence="1">Uncharacterized protein</fullName>
    </submittedName>
</protein>
<dbReference type="EMBL" id="GQ252886">
    <property type="protein sequence ID" value="ADB85403.1"/>
    <property type="molecule type" value="Genomic_DNA"/>
</dbReference>